<evidence type="ECO:0000256" key="2">
    <source>
        <dbReference type="ARBA" id="ARBA00022679"/>
    </source>
</evidence>
<dbReference type="EMBL" id="QKVK01000012">
    <property type="protein sequence ID" value="PZF75309.1"/>
    <property type="molecule type" value="Genomic_DNA"/>
</dbReference>
<comment type="caution">
    <text evidence="7">The sequence shown here is derived from an EMBL/GenBank/DDBJ whole genome shotgun (WGS) entry which is preliminary data.</text>
</comment>
<dbReference type="InterPro" id="IPR018484">
    <property type="entry name" value="FGGY_N"/>
</dbReference>
<evidence type="ECO:0000259" key="6">
    <source>
        <dbReference type="Pfam" id="PF02782"/>
    </source>
</evidence>
<dbReference type="PROSITE" id="PS00445">
    <property type="entry name" value="FGGY_KINASES_2"/>
    <property type="match status" value="1"/>
</dbReference>
<dbReference type="RefSeq" id="WP_111200135.1">
    <property type="nucleotide sequence ID" value="NZ_QKVK01000012.1"/>
</dbReference>
<keyword evidence="3 4" id="KW-0418">Kinase</keyword>
<dbReference type="GO" id="GO:0016773">
    <property type="term" value="F:phosphotransferase activity, alcohol group as acceptor"/>
    <property type="evidence" value="ECO:0007669"/>
    <property type="project" value="InterPro"/>
</dbReference>
<evidence type="ECO:0000313" key="8">
    <source>
        <dbReference type="Proteomes" id="UP000248795"/>
    </source>
</evidence>
<proteinExistence type="inferred from homology"/>
<accession>A0A2W2BGM6</accession>
<dbReference type="InterPro" id="IPR043129">
    <property type="entry name" value="ATPase_NBD"/>
</dbReference>
<dbReference type="GO" id="GO:0016301">
    <property type="term" value="F:kinase activity"/>
    <property type="evidence" value="ECO:0007669"/>
    <property type="project" value="UniProtKB-KW"/>
</dbReference>
<feature type="domain" description="Carbohydrate kinase FGGY N-terminal" evidence="5">
    <location>
        <begin position="6"/>
        <end position="245"/>
    </location>
</feature>
<name>A0A2W2BGM6_9HYPH</name>
<dbReference type="InterPro" id="IPR000577">
    <property type="entry name" value="Carb_kinase_FGGY"/>
</dbReference>
<reference evidence="8" key="1">
    <citation type="submission" date="2018-06" db="EMBL/GenBank/DDBJ databases">
        <title>Aestuariibacter litoralis strain KCTC 52945T.</title>
        <authorList>
            <person name="Li X."/>
            <person name="Salam N."/>
            <person name="Li J.-L."/>
            <person name="Chen Y.-M."/>
            <person name="Yang Z.-W."/>
            <person name="Zhang L.-Y."/>
            <person name="Han M.-X."/>
            <person name="Xiao M."/>
            <person name="Li W.-J."/>
        </authorList>
    </citation>
    <scope>NUCLEOTIDE SEQUENCE [LARGE SCALE GENOMIC DNA]</scope>
    <source>
        <strain evidence="8">KCTC 52945</strain>
    </source>
</reference>
<evidence type="ECO:0000256" key="1">
    <source>
        <dbReference type="ARBA" id="ARBA00009156"/>
    </source>
</evidence>
<dbReference type="SUPFAM" id="SSF53067">
    <property type="entry name" value="Actin-like ATPase domain"/>
    <property type="match status" value="2"/>
</dbReference>
<dbReference type="InterPro" id="IPR050406">
    <property type="entry name" value="FGGY_Carb_Kinase"/>
</dbReference>
<dbReference type="PIRSF" id="PIRSF000538">
    <property type="entry name" value="GlpK"/>
    <property type="match status" value="1"/>
</dbReference>
<dbReference type="AlphaFoldDB" id="A0A2W2BGM6"/>
<dbReference type="CDD" id="cd07779">
    <property type="entry name" value="ASKHA_NBD_FGGY_YgcE-like"/>
    <property type="match status" value="1"/>
</dbReference>
<comment type="similarity">
    <text evidence="1 4">Belongs to the FGGY kinase family.</text>
</comment>
<keyword evidence="8" id="KW-1185">Reference proteome</keyword>
<keyword evidence="2 4" id="KW-0808">Transferase</keyword>
<evidence type="ECO:0000313" key="7">
    <source>
        <dbReference type="EMBL" id="PZF75309.1"/>
    </source>
</evidence>
<dbReference type="Pfam" id="PF02782">
    <property type="entry name" value="FGGY_C"/>
    <property type="match status" value="1"/>
</dbReference>
<dbReference type="PANTHER" id="PTHR43095:SF5">
    <property type="entry name" value="XYLULOSE KINASE"/>
    <property type="match status" value="1"/>
</dbReference>
<gene>
    <name evidence="7" type="ORF">DK847_19040</name>
</gene>
<evidence type="ECO:0000256" key="3">
    <source>
        <dbReference type="ARBA" id="ARBA00022777"/>
    </source>
</evidence>
<dbReference type="Proteomes" id="UP000248795">
    <property type="component" value="Unassembled WGS sequence"/>
</dbReference>
<dbReference type="Gene3D" id="3.30.420.40">
    <property type="match status" value="2"/>
</dbReference>
<sequence>MRPDLVIGIDSSTTATKAIAFDARGRIVAEGRAPIPLSNPHPGWFEQEVSDWTGALIKALKQLAKKIDMKRVAGLAISNQRESFAQFDSKGKALRPGTLWLDERAQTEVKDIVAELGADTVHHISGKPADVTPCLYRCRWLSTHMPKVWAKTAHTAEVHGVLTHFLTGTWATSTASADPMGLLDVQSYDWSDVLLKAARLRRDQMPTLHRPGDVMGTVTAEAAKLTGLKAGTPVIAGGGDGQCAGTGANTFLSGRAYVNLGTAAVSGSYGRHYAAHRAFRTMMAVGEEGFSFETAIRTGTFLVNWMVERLFNVNPGKDPAIFKALEKEAAASPIGAHGLVLVPYWSGVMTPYWDSAARGVIAGLSGNHSRGDVYRALLEGVALEQAMMTNQVADATTPITHFAAVGGGSRSDLWCQILADASNREVKRLETAEASALGAAMAAAKGAGWYKSVPQASAAMSGKPSKTFRPRKKDSERYQELLGIYAELWPKLSDWNQKLVDFSRSAGK</sequence>
<protein>
    <submittedName>
        <fullName evidence="7">Xylulose kinase</fullName>
    </submittedName>
</protein>
<evidence type="ECO:0000256" key="4">
    <source>
        <dbReference type="RuleBase" id="RU003733"/>
    </source>
</evidence>
<feature type="domain" description="Carbohydrate kinase FGGY C-terminal" evidence="6">
    <location>
        <begin position="256"/>
        <end position="445"/>
    </location>
</feature>
<organism evidence="7 8">
    <name type="scientific">Aestuariivirga litoralis</name>
    <dbReference type="NCBI Taxonomy" id="2650924"/>
    <lineage>
        <taxon>Bacteria</taxon>
        <taxon>Pseudomonadati</taxon>
        <taxon>Pseudomonadota</taxon>
        <taxon>Alphaproteobacteria</taxon>
        <taxon>Hyphomicrobiales</taxon>
        <taxon>Aestuariivirgaceae</taxon>
        <taxon>Aestuariivirga</taxon>
    </lineage>
</organism>
<dbReference type="Pfam" id="PF00370">
    <property type="entry name" value="FGGY_N"/>
    <property type="match status" value="1"/>
</dbReference>
<dbReference type="InterPro" id="IPR018485">
    <property type="entry name" value="FGGY_C"/>
</dbReference>
<dbReference type="PANTHER" id="PTHR43095">
    <property type="entry name" value="SUGAR KINASE"/>
    <property type="match status" value="1"/>
</dbReference>
<dbReference type="InterPro" id="IPR018483">
    <property type="entry name" value="Carb_kinase_FGGY_CS"/>
</dbReference>
<dbReference type="GO" id="GO:0005975">
    <property type="term" value="P:carbohydrate metabolic process"/>
    <property type="evidence" value="ECO:0007669"/>
    <property type="project" value="InterPro"/>
</dbReference>
<evidence type="ECO:0000259" key="5">
    <source>
        <dbReference type="Pfam" id="PF00370"/>
    </source>
</evidence>